<comment type="subcellular location">
    <subcellularLocation>
        <location evidence="3 16">Cytoplasm</location>
    </subcellularLocation>
</comment>
<feature type="binding site" evidence="16">
    <location>
        <begin position="96"/>
        <end position="99"/>
    </location>
    <ligand>
        <name>substrate</name>
    </ligand>
</feature>
<reference evidence="18" key="1">
    <citation type="submission" date="2017-06" db="EMBL/GenBank/DDBJ databases">
        <authorList>
            <person name="Varghese N."/>
            <person name="Submissions S."/>
        </authorList>
    </citation>
    <scope>NUCLEOTIDE SEQUENCE [LARGE SCALE GENOMIC DNA]</scope>
    <source>
        <strain evidence="18">Ca-68</strain>
    </source>
</reference>
<comment type="function">
    <text evidence="16">Catalyzes the phosphorylation of pantothenate (Pan), the first step in CoA biosynthesis.</text>
</comment>
<organism evidence="17 18">
    <name type="scientific">Methylobacillus rhizosphaerae</name>
    <dbReference type="NCBI Taxonomy" id="551994"/>
    <lineage>
        <taxon>Bacteria</taxon>
        <taxon>Pseudomonadati</taxon>
        <taxon>Pseudomonadota</taxon>
        <taxon>Betaproteobacteria</taxon>
        <taxon>Nitrosomonadales</taxon>
        <taxon>Methylophilaceae</taxon>
        <taxon>Methylobacillus</taxon>
    </lineage>
</organism>
<dbReference type="RefSeq" id="WP_089376039.1">
    <property type="nucleotide sequence ID" value="NZ_FZOA01000008.1"/>
</dbReference>
<proteinExistence type="inferred from homology"/>
<comment type="caution">
    <text evidence="16">Lacks conserved residue(s) required for the propagation of feature annotation.</text>
</comment>
<dbReference type="Proteomes" id="UP000198305">
    <property type="component" value="Unassembled WGS sequence"/>
</dbReference>
<comment type="catalytic activity">
    <reaction evidence="1 16">
        <text>(R)-pantothenate + ATP = (R)-4'-phosphopantothenate + ADP + H(+)</text>
        <dbReference type="Rhea" id="RHEA:16373"/>
        <dbReference type="ChEBI" id="CHEBI:10986"/>
        <dbReference type="ChEBI" id="CHEBI:15378"/>
        <dbReference type="ChEBI" id="CHEBI:29032"/>
        <dbReference type="ChEBI" id="CHEBI:30616"/>
        <dbReference type="ChEBI" id="CHEBI:456216"/>
        <dbReference type="EC" id="2.7.1.33"/>
    </reaction>
</comment>
<keyword evidence="18" id="KW-1185">Reference proteome</keyword>
<dbReference type="GO" id="GO:0015937">
    <property type="term" value="P:coenzyme A biosynthetic process"/>
    <property type="evidence" value="ECO:0007669"/>
    <property type="project" value="UniProtKB-UniRule"/>
</dbReference>
<comment type="cofactor">
    <cofactor evidence="16">
        <name>NH4(+)</name>
        <dbReference type="ChEBI" id="CHEBI:28938"/>
    </cofactor>
    <cofactor evidence="16">
        <name>K(+)</name>
        <dbReference type="ChEBI" id="CHEBI:29103"/>
    </cofactor>
    <text evidence="16">A monovalent cation. Ammonium or potassium.</text>
</comment>
<keyword evidence="8 16" id="KW-0808">Transferase</keyword>
<evidence type="ECO:0000313" key="18">
    <source>
        <dbReference type="Proteomes" id="UP000198305"/>
    </source>
</evidence>
<name>A0A239AJJ8_9PROT</name>
<evidence type="ECO:0000256" key="12">
    <source>
        <dbReference type="ARBA" id="ARBA00022958"/>
    </source>
</evidence>
<dbReference type="AlphaFoldDB" id="A0A239AJJ8"/>
<feature type="binding site" evidence="16">
    <location>
        <position position="176"/>
    </location>
    <ligand>
        <name>substrate</name>
    </ligand>
</feature>
<keyword evidence="9 16" id="KW-0547">Nucleotide-binding</keyword>
<dbReference type="Pfam" id="PF03309">
    <property type="entry name" value="Pan_kinase"/>
    <property type="match status" value="1"/>
</dbReference>
<evidence type="ECO:0000256" key="9">
    <source>
        <dbReference type="ARBA" id="ARBA00022741"/>
    </source>
</evidence>
<dbReference type="PANTHER" id="PTHR34265">
    <property type="entry name" value="TYPE III PANTOTHENATE KINASE"/>
    <property type="match status" value="1"/>
</dbReference>
<evidence type="ECO:0000256" key="7">
    <source>
        <dbReference type="ARBA" id="ARBA00022490"/>
    </source>
</evidence>
<evidence type="ECO:0000256" key="3">
    <source>
        <dbReference type="ARBA" id="ARBA00004496"/>
    </source>
</evidence>
<evidence type="ECO:0000256" key="15">
    <source>
        <dbReference type="ARBA" id="ARBA00040883"/>
    </source>
</evidence>
<evidence type="ECO:0000256" key="8">
    <source>
        <dbReference type="ARBA" id="ARBA00022679"/>
    </source>
</evidence>
<dbReference type="HAMAP" id="MF_01274">
    <property type="entry name" value="Pantothen_kinase_3"/>
    <property type="match status" value="1"/>
</dbReference>
<feature type="binding site" evidence="16">
    <location>
        <position position="121"/>
    </location>
    <ligand>
        <name>ATP</name>
        <dbReference type="ChEBI" id="CHEBI:30616"/>
    </ligand>
</feature>
<keyword evidence="13 16" id="KW-0173">Coenzyme A biosynthesis</keyword>
<comment type="pathway">
    <text evidence="4 16">Cofactor biosynthesis; coenzyme A biosynthesis; CoA from (R)-pantothenate: step 1/5.</text>
</comment>
<dbReference type="InterPro" id="IPR004619">
    <property type="entry name" value="Type_III_PanK"/>
</dbReference>
<keyword evidence="7 16" id="KW-0963">Cytoplasm</keyword>
<dbReference type="GO" id="GO:0005524">
    <property type="term" value="F:ATP binding"/>
    <property type="evidence" value="ECO:0007669"/>
    <property type="project" value="UniProtKB-UniRule"/>
</dbReference>
<dbReference type="EC" id="2.7.1.33" evidence="6 16"/>
<dbReference type="Gene3D" id="3.30.420.40">
    <property type="match status" value="2"/>
</dbReference>
<keyword evidence="10 16" id="KW-0418">Kinase</keyword>
<gene>
    <name evidence="16" type="primary">coaX</name>
    <name evidence="17" type="ORF">SAMN05192560_1951</name>
</gene>
<evidence type="ECO:0000256" key="4">
    <source>
        <dbReference type="ARBA" id="ARBA00005225"/>
    </source>
</evidence>
<dbReference type="PANTHER" id="PTHR34265:SF1">
    <property type="entry name" value="TYPE III PANTOTHENATE KINASE"/>
    <property type="match status" value="1"/>
</dbReference>
<evidence type="ECO:0000256" key="16">
    <source>
        <dbReference type="HAMAP-Rule" id="MF_01274"/>
    </source>
</evidence>
<evidence type="ECO:0000256" key="6">
    <source>
        <dbReference type="ARBA" id="ARBA00012102"/>
    </source>
</evidence>
<evidence type="ECO:0000256" key="14">
    <source>
        <dbReference type="ARBA" id="ARBA00038036"/>
    </source>
</evidence>
<dbReference type="CDD" id="cd24015">
    <property type="entry name" value="ASKHA_NBD_PanK-III"/>
    <property type="match status" value="1"/>
</dbReference>
<dbReference type="EMBL" id="FZOA01000008">
    <property type="protein sequence ID" value="SNR95846.1"/>
    <property type="molecule type" value="Genomic_DNA"/>
</dbReference>
<feature type="active site" description="Proton acceptor" evidence="16">
    <location>
        <position position="98"/>
    </location>
</feature>
<evidence type="ECO:0000256" key="10">
    <source>
        <dbReference type="ARBA" id="ARBA00022777"/>
    </source>
</evidence>
<evidence type="ECO:0000256" key="11">
    <source>
        <dbReference type="ARBA" id="ARBA00022840"/>
    </source>
</evidence>
<evidence type="ECO:0000256" key="1">
    <source>
        <dbReference type="ARBA" id="ARBA00001206"/>
    </source>
</evidence>
<dbReference type="SUPFAM" id="SSF53067">
    <property type="entry name" value="Actin-like ATPase domain"/>
    <property type="match status" value="2"/>
</dbReference>
<evidence type="ECO:0000313" key="17">
    <source>
        <dbReference type="EMBL" id="SNR95846.1"/>
    </source>
</evidence>
<evidence type="ECO:0000256" key="5">
    <source>
        <dbReference type="ARBA" id="ARBA00011738"/>
    </source>
</evidence>
<dbReference type="UniPathway" id="UPA00241">
    <property type="reaction ID" value="UER00352"/>
</dbReference>
<sequence length="252" mass="27632">MSRLLTIDMGNSRTKWGIFELDNGDIHAQGLLAGDGDIPESWQECTRVAIANVAGKEQQDVLGRRLEALGLPVRWHLSGLHACGLENAYTIPEQLGIDRWATMVASWQYYRDSCLVVNAGTALAINMIEHMTQTQGRFIGGIIVPGLRLMRSSIMGAAANIEMEHDGEYMSFPVNTRDAVHSGSLQAMCGAVNNMLQLLNERCGQRVPCILSGGDASALLPLLEEHGLAKEYRLEENLVLRGLLCLERAEMA</sequence>
<accession>A0A239AJJ8</accession>
<dbReference type="NCBIfam" id="TIGR00671">
    <property type="entry name" value="baf"/>
    <property type="match status" value="1"/>
</dbReference>
<feature type="binding site" evidence="16">
    <location>
        <position position="89"/>
    </location>
    <ligand>
        <name>substrate</name>
    </ligand>
</feature>
<comment type="similarity">
    <text evidence="14 16">Belongs to the type III pantothenate kinase family.</text>
</comment>
<comment type="subunit">
    <text evidence="5 16">Homodimer.</text>
</comment>
<evidence type="ECO:0000256" key="13">
    <source>
        <dbReference type="ARBA" id="ARBA00022993"/>
    </source>
</evidence>
<feature type="binding site" evidence="16">
    <location>
        <begin position="8"/>
        <end position="15"/>
    </location>
    <ligand>
        <name>ATP</name>
        <dbReference type="ChEBI" id="CHEBI:30616"/>
    </ligand>
</feature>
<dbReference type="GO" id="GO:0004594">
    <property type="term" value="F:pantothenate kinase activity"/>
    <property type="evidence" value="ECO:0007669"/>
    <property type="project" value="UniProtKB-UniRule"/>
</dbReference>
<protein>
    <recommendedName>
        <fullName evidence="15 16">Type III pantothenate kinase</fullName>
        <ecNumber evidence="6 16">2.7.1.33</ecNumber>
    </recommendedName>
    <alternativeName>
        <fullName evidence="16">PanK-III</fullName>
    </alternativeName>
    <alternativeName>
        <fullName evidence="16">Pantothenic acid kinase</fullName>
    </alternativeName>
</protein>
<keyword evidence="11 16" id="KW-0067">ATP-binding</keyword>
<comment type="cofactor">
    <cofactor evidence="2">
        <name>K(+)</name>
        <dbReference type="ChEBI" id="CHEBI:29103"/>
    </cofactor>
</comment>
<dbReference type="OrthoDB" id="9781305at2"/>
<keyword evidence="12 16" id="KW-0630">Potassium</keyword>
<evidence type="ECO:0000256" key="2">
    <source>
        <dbReference type="ARBA" id="ARBA00001958"/>
    </source>
</evidence>
<dbReference type="InterPro" id="IPR043129">
    <property type="entry name" value="ATPase_NBD"/>
</dbReference>
<dbReference type="GO" id="GO:0005737">
    <property type="term" value="C:cytoplasm"/>
    <property type="evidence" value="ECO:0007669"/>
    <property type="project" value="UniProtKB-SubCell"/>
</dbReference>